<dbReference type="STRING" id="930990.A0A067MMX2"/>
<feature type="non-terminal residue" evidence="1">
    <location>
        <position position="1"/>
    </location>
</feature>
<dbReference type="OrthoDB" id="3246013at2759"/>
<accession>A0A067MMX2</accession>
<reference evidence="2" key="1">
    <citation type="journal article" date="2014" name="Proc. Natl. Acad. Sci. U.S.A.">
        <title>Extensive sampling of basidiomycete genomes demonstrates inadequacy of the white-rot/brown-rot paradigm for wood decay fungi.</title>
        <authorList>
            <person name="Riley R."/>
            <person name="Salamov A.A."/>
            <person name="Brown D.W."/>
            <person name="Nagy L.G."/>
            <person name="Floudas D."/>
            <person name="Held B.W."/>
            <person name="Levasseur A."/>
            <person name="Lombard V."/>
            <person name="Morin E."/>
            <person name="Otillar R."/>
            <person name="Lindquist E.A."/>
            <person name="Sun H."/>
            <person name="LaButti K.M."/>
            <person name="Schmutz J."/>
            <person name="Jabbour D."/>
            <person name="Luo H."/>
            <person name="Baker S.E."/>
            <person name="Pisabarro A.G."/>
            <person name="Walton J.D."/>
            <person name="Blanchette R.A."/>
            <person name="Henrissat B."/>
            <person name="Martin F."/>
            <person name="Cullen D."/>
            <person name="Hibbett D.S."/>
            <person name="Grigoriev I.V."/>
        </authorList>
    </citation>
    <scope>NUCLEOTIDE SEQUENCE [LARGE SCALE GENOMIC DNA]</scope>
    <source>
        <strain evidence="2">FD-172 SS1</strain>
    </source>
</reference>
<dbReference type="Proteomes" id="UP000027195">
    <property type="component" value="Unassembled WGS sequence"/>
</dbReference>
<keyword evidence="2" id="KW-1185">Reference proteome</keyword>
<gene>
    <name evidence="1" type="ORF">BOTBODRAFT_106422</name>
</gene>
<dbReference type="EMBL" id="KL198025">
    <property type="protein sequence ID" value="KDQ16869.1"/>
    <property type="molecule type" value="Genomic_DNA"/>
</dbReference>
<dbReference type="InParanoid" id="A0A067MMX2"/>
<protein>
    <submittedName>
        <fullName evidence="1">Uncharacterized protein</fullName>
    </submittedName>
</protein>
<dbReference type="AlphaFoldDB" id="A0A067MMX2"/>
<dbReference type="HOGENOM" id="CLU_109491_0_0_1"/>
<organism evidence="1 2">
    <name type="scientific">Botryobasidium botryosum (strain FD-172 SS1)</name>
    <dbReference type="NCBI Taxonomy" id="930990"/>
    <lineage>
        <taxon>Eukaryota</taxon>
        <taxon>Fungi</taxon>
        <taxon>Dikarya</taxon>
        <taxon>Basidiomycota</taxon>
        <taxon>Agaricomycotina</taxon>
        <taxon>Agaricomycetes</taxon>
        <taxon>Cantharellales</taxon>
        <taxon>Botryobasidiaceae</taxon>
        <taxon>Botryobasidium</taxon>
    </lineage>
</organism>
<name>A0A067MMX2_BOTB1</name>
<evidence type="ECO:0000313" key="2">
    <source>
        <dbReference type="Proteomes" id="UP000027195"/>
    </source>
</evidence>
<evidence type="ECO:0000313" key="1">
    <source>
        <dbReference type="EMBL" id="KDQ16869.1"/>
    </source>
</evidence>
<sequence>VYLPAIVGHVPSEVIRSVRYFLDFCYILRRKCHDEAMIASLSPTLANFHENCEIFRTSGVRPTGFSLPRQHSLVHCEDLIPEFGSPTGYCSSITEAKHITAVKEPWRRSNRNNPIHQMMQTNQRLDQLEAARTDFTSRGMLRGSVYMAAVAEASGIPTQFDLVIDEDDDGGPVFDPNVLADIQLAKRSRAYAFPYLEWKIDAI</sequence>
<proteinExistence type="predicted"/>